<evidence type="ECO:0000256" key="1">
    <source>
        <dbReference type="ARBA" id="ARBA00001946"/>
    </source>
</evidence>
<dbReference type="InterPro" id="IPR043128">
    <property type="entry name" value="Rev_trsase/Diguanyl_cyclase"/>
</dbReference>
<comment type="catalytic activity">
    <reaction evidence="3">
        <text>2 GTP = 3',3'-c-di-GMP + 2 diphosphate</text>
        <dbReference type="Rhea" id="RHEA:24898"/>
        <dbReference type="ChEBI" id="CHEBI:33019"/>
        <dbReference type="ChEBI" id="CHEBI:37565"/>
        <dbReference type="ChEBI" id="CHEBI:58805"/>
        <dbReference type="EC" id="2.7.7.65"/>
    </reaction>
</comment>
<organism evidence="6 8">
    <name type="scientific">Oleiagrimonas soli</name>
    <dbReference type="NCBI Taxonomy" id="1543381"/>
    <lineage>
        <taxon>Bacteria</taxon>
        <taxon>Pseudomonadati</taxon>
        <taxon>Pseudomonadota</taxon>
        <taxon>Gammaproteobacteria</taxon>
        <taxon>Lysobacterales</taxon>
        <taxon>Rhodanobacteraceae</taxon>
        <taxon>Oleiagrimonas</taxon>
    </lineage>
</organism>
<dbReference type="Gene3D" id="1.25.40.10">
    <property type="entry name" value="Tetratricopeptide repeat domain"/>
    <property type="match status" value="1"/>
</dbReference>
<protein>
    <recommendedName>
        <fullName evidence="2">diguanylate cyclase</fullName>
        <ecNumber evidence="2">2.7.7.65</ecNumber>
    </recommendedName>
</protein>
<evidence type="ECO:0000313" key="6">
    <source>
        <dbReference type="EMBL" id="KGI77122.1"/>
    </source>
</evidence>
<dbReference type="EMBL" id="JACHET010000001">
    <property type="protein sequence ID" value="MBB6185335.1"/>
    <property type="molecule type" value="Genomic_DNA"/>
</dbReference>
<dbReference type="CDD" id="cd01949">
    <property type="entry name" value="GGDEF"/>
    <property type="match status" value="1"/>
</dbReference>
<comment type="cofactor">
    <cofactor evidence="1">
        <name>Mg(2+)</name>
        <dbReference type="ChEBI" id="CHEBI:18420"/>
    </cofactor>
</comment>
<comment type="caution">
    <text evidence="6">The sequence shown here is derived from an EMBL/GenBank/DDBJ whole genome shotgun (WGS) entry which is preliminary data.</text>
</comment>
<dbReference type="SUPFAM" id="SSF48452">
    <property type="entry name" value="TPR-like"/>
    <property type="match status" value="2"/>
</dbReference>
<reference evidence="6 8" key="1">
    <citation type="submission" date="2014-09" db="EMBL/GenBank/DDBJ databases">
        <title>Xanthomonadaceae 3.5X direct submission.</title>
        <authorList>
            <person name="Fang T."/>
            <person name="Wang H."/>
        </authorList>
    </citation>
    <scope>NUCLEOTIDE SEQUENCE [LARGE SCALE GENOMIC DNA]</scope>
    <source>
        <strain evidence="6 8">3.5X</strain>
    </source>
</reference>
<keyword evidence="4" id="KW-0472">Membrane</keyword>
<accession>A0A099CU36</accession>
<keyword evidence="4" id="KW-0812">Transmembrane</keyword>
<dbReference type="SMART" id="SM00267">
    <property type="entry name" value="GGDEF"/>
    <property type="match status" value="1"/>
</dbReference>
<dbReference type="AlphaFoldDB" id="A0A099CU36"/>
<feature type="transmembrane region" description="Helical" evidence="4">
    <location>
        <begin position="378"/>
        <end position="395"/>
    </location>
</feature>
<dbReference type="Gene3D" id="3.30.70.270">
    <property type="match status" value="1"/>
</dbReference>
<dbReference type="InterPro" id="IPR000160">
    <property type="entry name" value="GGDEF_dom"/>
</dbReference>
<dbReference type="Proteomes" id="UP000560000">
    <property type="component" value="Unassembled WGS sequence"/>
</dbReference>
<dbReference type="STRING" id="1543381.LF63_0112840"/>
<keyword evidence="8" id="KW-1185">Reference proteome</keyword>
<dbReference type="EC" id="2.7.7.65" evidence="2"/>
<proteinExistence type="predicted"/>
<name>A0A099CU36_9GAMM</name>
<dbReference type="FunFam" id="3.30.70.270:FF:000001">
    <property type="entry name" value="Diguanylate cyclase domain protein"/>
    <property type="match status" value="1"/>
</dbReference>
<evidence type="ECO:0000256" key="3">
    <source>
        <dbReference type="ARBA" id="ARBA00034247"/>
    </source>
</evidence>
<dbReference type="SUPFAM" id="SSF55073">
    <property type="entry name" value="Nucleotide cyclase"/>
    <property type="match status" value="1"/>
</dbReference>
<dbReference type="Pfam" id="PF00990">
    <property type="entry name" value="GGDEF"/>
    <property type="match status" value="1"/>
</dbReference>
<dbReference type="InterPro" id="IPR011990">
    <property type="entry name" value="TPR-like_helical_dom_sf"/>
</dbReference>
<dbReference type="NCBIfam" id="TIGR00254">
    <property type="entry name" value="GGDEF"/>
    <property type="match status" value="1"/>
</dbReference>
<dbReference type="Proteomes" id="UP000029708">
    <property type="component" value="Unassembled WGS sequence"/>
</dbReference>
<evidence type="ECO:0000256" key="4">
    <source>
        <dbReference type="SAM" id="Phobius"/>
    </source>
</evidence>
<evidence type="ECO:0000256" key="2">
    <source>
        <dbReference type="ARBA" id="ARBA00012528"/>
    </source>
</evidence>
<dbReference type="OrthoDB" id="9803824at2"/>
<dbReference type="InterPro" id="IPR029787">
    <property type="entry name" value="Nucleotide_cyclase"/>
</dbReference>
<reference evidence="7 9" key="2">
    <citation type="submission" date="2020-08" db="EMBL/GenBank/DDBJ databases">
        <title>Genomic Encyclopedia of Type Strains, Phase IV (KMG-IV): sequencing the most valuable type-strain genomes for metagenomic binning, comparative biology and taxonomic classification.</title>
        <authorList>
            <person name="Goeker M."/>
        </authorList>
    </citation>
    <scope>NUCLEOTIDE SEQUENCE [LARGE SCALE GENOMIC DNA]</scope>
    <source>
        <strain evidence="7 9">DSM 107085</strain>
    </source>
</reference>
<evidence type="ECO:0000259" key="5">
    <source>
        <dbReference type="PROSITE" id="PS50887"/>
    </source>
</evidence>
<dbReference type="PANTHER" id="PTHR45138">
    <property type="entry name" value="REGULATORY COMPONENTS OF SENSORY TRANSDUCTION SYSTEM"/>
    <property type="match status" value="1"/>
</dbReference>
<gene>
    <name evidence="7" type="ORF">HNQ86_002680</name>
    <name evidence="6" type="ORF">LF63_0112840</name>
</gene>
<feature type="domain" description="GGDEF" evidence="5">
    <location>
        <begin position="438"/>
        <end position="572"/>
    </location>
</feature>
<dbReference type="RefSeq" id="WP_043102392.1">
    <property type="nucleotide sequence ID" value="NZ_JACHET010000001.1"/>
</dbReference>
<dbReference type="EMBL" id="JROI01000014">
    <property type="protein sequence ID" value="KGI77122.1"/>
    <property type="molecule type" value="Genomic_DNA"/>
</dbReference>
<evidence type="ECO:0000313" key="9">
    <source>
        <dbReference type="Proteomes" id="UP000560000"/>
    </source>
</evidence>
<sequence length="581" mass="66232">MLLLFLAPQTGHAPPQERPRLNDLFRQAEQDMSTDRAQFVHSLQRLHTDEQQMTPAQRQRLLLLDAIQYDQAGQSEQATRMYKSILARPLDPLNNVRARAALITLDMRDRKYLEAYSMTNTLIEELPNIKDQRVKSMIIIVIIRVLLNKKQYDAALEYIDQLSRTATSSRTHCVADVFRGQTLIYRGGTLASVRKDYQKAIETCRQADIPGFANGLRLEWAGLINSEGHPDRAIAFLRSIRAEIFRTDYQPHIAGYYDALTSAYLQQGKYELARKSAQAVLAANDPKSFNWTLQAAYKALHEINEHDGNTAAALAMYKKYMEQYKASVTDAKAQALAYQIIRQDVLTKKMKLDELNKQNNILQLQQALDRKSVETNRLYALMLLLVLVVIALWAYRTKHLQMQFRRLAHYDGLTGIFNRQHFLDQANRVLRRLQRTRHPACLLILDMDHFKRINDHYGHISGDVVLEYVARVCRDELRPLDVFGRLGGEEFGILMPGCDQAKGIEVGNRIRRALAYAAVELHEGENITVTASVGLTTTEMSGYVLRDLMVDADTVLYEAKRNGRNQLVAFTLEPEATAAPA</sequence>
<dbReference type="PANTHER" id="PTHR45138:SF9">
    <property type="entry name" value="DIGUANYLATE CYCLASE DGCM-RELATED"/>
    <property type="match status" value="1"/>
</dbReference>
<dbReference type="PROSITE" id="PS50887">
    <property type="entry name" value="GGDEF"/>
    <property type="match status" value="1"/>
</dbReference>
<keyword evidence="4" id="KW-1133">Transmembrane helix</keyword>
<dbReference type="HOGENOM" id="CLU_022176_2_1_6"/>
<dbReference type="GO" id="GO:0052621">
    <property type="term" value="F:diguanylate cyclase activity"/>
    <property type="evidence" value="ECO:0007669"/>
    <property type="project" value="UniProtKB-EC"/>
</dbReference>
<evidence type="ECO:0000313" key="8">
    <source>
        <dbReference type="Proteomes" id="UP000029708"/>
    </source>
</evidence>
<dbReference type="InterPro" id="IPR050469">
    <property type="entry name" value="Diguanylate_Cyclase"/>
</dbReference>
<evidence type="ECO:0000313" key="7">
    <source>
        <dbReference type="EMBL" id="MBB6185335.1"/>
    </source>
</evidence>